<proteinExistence type="predicted"/>
<evidence type="ECO:0000313" key="1">
    <source>
        <dbReference type="EMBL" id="PFG60794.1"/>
    </source>
</evidence>
<dbReference type="AlphaFoldDB" id="A0A7Z1K2Q5"/>
<gene>
    <name evidence="1" type="ORF">DM05_5516</name>
</gene>
<dbReference type="Proteomes" id="UP000221580">
    <property type="component" value="Unassembled WGS sequence"/>
</dbReference>
<dbReference type="EMBL" id="PDJN01000003">
    <property type="protein sequence ID" value="PFG60794.1"/>
    <property type="molecule type" value="Genomic_DNA"/>
</dbReference>
<reference evidence="1 2" key="2">
    <citation type="submission" date="2017-10" db="EMBL/GenBank/DDBJ databases">
        <title>Bacterial endophytes that colonize and modify switchgrass growth.</title>
        <authorList>
            <person name="Debolt S."/>
        </authorList>
    </citation>
    <scope>NUCLEOTIDE SEQUENCE [LARGE SCALE GENOMIC DNA]</scope>
    <source>
        <strain evidence="1 2">A2-S9</strain>
    </source>
</reference>
<comment type="caution">
    <text evidence="1">The sequence shown here is derived from an EMBL/GenBank/DDBJ whole genome shotgun (WGS) entry which is preliminary data.</text>
</comment>
<accession>A0A7Z1K2Q5</accession>
<evidence type="ECO:0008006" key="3">
    <source>
        <dbReference type="Google" id="ProtNLM"/>
    </source>
</evidence>
<protein>
    <recommendedName>
        <fullName evidence="3">DUF1120 domain-containing protein</fullName>
    </recommendedName>
</protein>
<evidence type="ECO:0000313" key="2">
    <source>
        <dbReference type="Proteomes" id="UP000221580"/>
    </source>
</evidence>
<name>A0A7Z1K2Q5_9PSED</name>
<organism evidence="1 2">
    <name type="scientific">Pseudomonas poae</name>
    <dbReference type="NCBI Taxonomy" id="200451"/>
    <lineage>
        <taxon>Bacteria</taxon>
        <taxon>Pseudomonadati</taxon>
        <taxon>Pseudomonadota</taxon>
        <taxon>Gammaproteobacteria</taxon>
        <taxon>Pseudomonadales</taxon>
        <taxon>Pseudomonadaceae</taxon>
        <taxon>Pseudomonas</taxon>
    </lineage>
</organism>
<reference evidence="1 2" key="1">
    <citation type="submission" date="2017-09" db="EMBL/GenBank/DDBJ databases">
        <authorList>
            <person name="DeBolt S."/>
            <person name="Huntemann M."/>
            <person name="Clum A."/>
            <person name="Pillay M."/>
            <person name="Palaniappan K."/>
            <person name="Varghese N."/>
            <person name="Mikhailova N."/>
            <person name="Stamatis D."/>
            <person name="Reddy T."/>
            <person name="Daum C."/>
            <person name="Shapiro N."/>
            <person name="Ivanova N."/>
            <person name="Kyrpides N."/>
            <person name="Woyke T."/>
        </authorList>
    </citation>
    <scope>NUCLEOTIDE SEQUENCE [LARGE SCALE GENOMIC DNA]</scope>
    <source>
        <strain evidence="1 2">A2-S9</strain>
    </source>
</reference>
<sequence length="202" mass="21515">MTANCMKPPQRSVVKAALASGRFPGGVGLLVGLLMIADVSASECHLSLSRPQIDYGPLRVDTQPGPHGISIGRRTVHLSVVCPEAAVIALRFRGAPADAQGFSFGPHGRFDLSLRQALLDGQAVELVSMHNRTERDGQLRPGGVLVPLRAGQPIAGRVFSAQVQVDTYLAGTHPAVRDKTLLEGGGRFEMVPDGWAVRRALR</sequence>